<name>A0A1E5QB05_9PROT</name>
<dbReference type="AlphaFoldDB" id="A0A1E5QB05"/>
<dbReference type="EMBL" id="MCGG01000008">
    <property type="protein sequence ID" value="OEJ69147.1"/>
    <property type="molecule type" value="Genomic_DNA"/>
</dbReference>
<dbReference type="Proteomes" id="UP000095347">
    <property type="component" value="Unassembled WGS sequence"/>
</dbReference>
<protein>
    <submittedName>
        <fullName evidence="1">Uncharacterized protein</fullName>
    </submittedName>
</protein>
<evidence type="ECO:0000313" key="2">
    <source>
        <dbReference type="Proteomes" id="UP000095347"/>
    </source>
</evidence>
<comment type="caution">
    <text evidence="1">The sequence shown here is derived from an EMBL/GenBank/DDBJ whole genome shotgun (WGS) entry which is preliminary data.</text>
</comment>
<reference evidence="2" key="1">
    <citation type="submission" date="2016-07" db="EMBL/GenBank/DDBJ databases">
        <authorList>
            <person name="Florea S."/>
            <person name="Webb J.S."/>
            <person name="Jaromczyk J."/>
            <person name="Schardl C.L."/>
        </authorList>
    </citation>
    <scope>NUCLEOTIDE SEQUENCE [LARGE SCALE GENOMIC DNA]</scope>
    <source>
        <strain evidence="2">MV-1</strain>
    </source>
</reference>
<evidence type="ECO:0000313" key="1">
    <source>
        <dbReference type="EMBL" id="OEJ69147.1"/>
    </source>
</evidence>
<keyword evidence="2" id="KW-1185">Reference proteome</keyword>
<accession>A0A1E5QB05</accession>
<gene>
    <name evidence="1" type="ORF">BEN30_03330</name>
</gene>
<proteinExistence type="predicted"/>
<organism evidence="1 2">
    <name type="scientific">Magnetovibrio blakemorei</name>
    <dbReference type="NCBI Taxonomy" id="28181"/>
    <lineage>
        <taxon>Bacteria</taxon>
        <taxon>Pseudomonadati</taxon>
        <taxon>Pseudomonadota</taxon>
        <taxon>Alphaproteobacteria</taxon>
        <taxon>Rhodospirillales</taxon>
        <taxon>Magnetovibrionaceae</taxon>
        <taxon>Magnetovibrio</taxon>
    </lineage>
</organism>
<sequence length="137" mass="14978">MILKLYDAVEQHGSGAGYVEALTKSLTRQDMELLSEQGQKARVTCWSKGFVLVLARKVADLSRTVENDDELRIGIERLVVSVDGLFTKLPKGLSIDLSDLIMDVFNRATEILSQEGGKAGVPATILGKVIFDAARTR</sequence>